<dbReference type="Gene3D" id="1.10.390.10">
    <property type="entry name" value="Neutral Protease Domain 2"/>
    <property type="match status" value="1"/>
</dbReference>
<evidence type="ECO:0000256" key="2">
    <source>
        <dbReference type="ARBA" id="ARBA00022670"/>
    </source>
</evidence>
<keyword evidence="4 7" id="KW-0378">Hydrolase</keyword>
<dbReference type="PRINTS" id="PR00730">
    <property type="entry name" value="THERMOLYSIN"/>
</dbReference>
<dbReference type="InterPro" id="IPR052759">
    <property type="entry name" value="Metalloprotease_M4"/>
</dbReference>
<comment type="cofactor">
    <cofactor evidence="7">
        <name>Zn(2+)</name>
        <dbReference type="ChEBI" id="CHEBI:29105"/>
    </cofactor>
</comment>
<keyword evidence="5 7" id="KW-0862">Zinc</keyword>
<reference evidence="10 11" key="1">
    <citation type="journal article" date="2019" name="Int. J. Syst. Evol. Microbiol.">
        <title>The Global Catalogue of Microorganisms (GCM) 10K type strain sequencing project: providing services to taxonomists for standard genome sequencing and annotation.</title>
        <authorList>
            <consortium name="The Broad Institute Genomics Platform"/>
            <consortium name="The Broad Institute Genome Sequencing Center for Infectious Disease"/>
            <person name="Wu L."/>
            <person name="Ma J."/>
        </authorList>
    </citation>
    <scope>NUCLEOTIDE SEQUENCE [LARGE SCALE GENOMIC DNA]</scope>
    <source>
        <strain evidence="10 11">JCM 14902</strain>
    </source>
</reference>
<dbReference type="SUPFAM" id="SSF55486">
    <property type="entry name" value="Metalloproteases ('zincins'), catalytic domain"/>
    <property type="match status" value="1"/>
</dbReference>
<evidence type="ECO:0000259" key="9">
    <source>
        <dbReference type="Pfam" id="PF02868"/>
    </source>
</evidence>
<keyword evidence="11" id="KW-1185">Reference proteome</keyword>
<evidence type="ECO:0000259" key="8">
    <source>
        <dbReference type="Pfam" id="PF01447"/>
    </source>
</evidence>
<evidence type="ECO:0000256" key="6">
    <source>
        <dbReference type="ARBA" id="ARBA00023049"/>
    </source>
</evidence>
<comment type="caution">
    <text evidence="10">The sequence shown here is derived from an EMBL/GenBank/DDBJ whole genome shotgun (WGS) entry which is preliminary data.</text>
</comment>
<keyword evidence="6 7" id="KW-0482">Metalloprotease</keyword>
<dbReference type="RefSeq" id="WP_344061140.1">
    <property type="nucleotide sequence ID" value="NZ_BAAAOH010000001.1"/>
</dbReference>
<organism evidence="10 11">
    <name type="scientific">Microbacterium pumilum</name>
    <dbReference type="NCBI Taxonomy" id="344165"/>
    <lineage>
        <taxon>Bacteria</taxon>
        <taxon>Bacillati</taxon>
        <taxon>Actinomycetota</taxon>
        <taxon>Actinomycetes</taxon>
        <taxon>Micrococcales</taxon>
        <taxon>Microbacteriaceae</taxon>
        <taxon>Microbacterium</taxon>
    </lineage>
</organism>
<dbReference type="PANTHER" id="PTHR43579">
    <property type="match status" value="1"/>
</dbReference>
<dbReference type="PANTHER" id="PTHR43579:SF1">
    <property type="entry name" value="NEUTRAL METALLOPROTEINASE"/>
    <property type="match status" value="1"/>
</dbReference>
<protein>
    <recommendedName>
        <fullName evidence="7">Neutral metalloproteinase</fullName>
        <ecNumber evidence="7">3.4.24.-</ecNumber>
    </recommendedName>
</protein>
<evidence type="ECO:0000256" key="3">
    <source>
        <dbReference type="ARBA" id="ARBA00022723"/>
    </source>
</evidence>
<dbReference type="InterPro" id="IPR001570">
    <property type="entry name" value="Peptidase_M4_C_domain"/>
</dbReference>
<dbReference type="CDD" id="cd09597">
    <property type="entry name" value="M4_TLP"/>
    <property type="match status" value="1"/>
</dbReference>
<dbReference type="EC" id="3.4.24.-" evidence="7"/>
<evidence type="ECO:0000256" key="1">
    <source>
        <dbReference type="ARBA" id="ARBA00009388"/>
    </source>
</evidence>
<proteinExistence type="inferred from homology"/>
<evidence type="ECO:0000256" key="5">
    <source>
        <dbReference type="ARBA" id="ARBA00022833"/>
    </source>
</evidence>
<dbReference type="InterPro" id="IPR023612">
    <property type="entry name" value="Peptidase_M4"/>
</dbReference>
<accession>A0ABN2SFL0</accession>
<dbReference type="InterPro" id="IPR013856">
    <property type="entry name" value="Peptidase_M4_domain"/>
</dbReference>
<evidence type="ECO:0000256" key="4">
    <source>
        <dbReference type="ARBA" id="ARBA00022801"/>
    </source>
</evidence>
<evidence type="ECO:0000313" key="10">
    <source>
        <dbReference type="EMBL" id="GAA1985601.1"/>
    </source>
</evidence>
<dbReference type="EMBL" id="BAAAOH010000001">
    <property type="protein sequence ID" value="GAA1985601.1"/>
    <property type="molecule type" value="Genomic_DNA"/>
</dbReference>
<feature type="domain" description="Peptidase M4 C-terminal" evidence="9">
    <location>
        <begin position="179"/>
        <end position="347"/>
    </location>
</feature>
<keyword evidence="2 7" id="KW-0645">Protease</keyword>
<keyword evidence="7" id="KW-0964">Secreted</keyword>
<dbReference type="InterPro" id="IPR027268">
    <property type="entry name" value="Peptidase_M4/M1_CTD_sf"/>
</dbReference>
<feature type="domain" description="Peptidase M4" evidence="8">
    <location>
        <begin position="78"/>
        <end position="175"/>
    </location>
</feature>
<sequence>MTHAIVPPYLLARIAALQDPELQHAAQAARATLAVPRDYGPARSRLRLSIEDGDTLVAEAVPAPDREISDAQRREVLPGVRVRGEDDAATGDAAVDDAFDGLGVTFDFYWDAFQRNSVDGAGEPLLATVHYGLDYDNAFWNGERMVFGDGDGEIFQGFTGSLSVIAHELSHGVVEASGGLDYTGQSGSLNESIADVFGALAEQHHLGQTVDEASWLIGEGIFTDAVEGRALRSLEAPGTAYDDDVLGRDPQPAHMNGFVVTSDDNGGVHINSGIPNHAFYLTAKALGGHAWERAGLIWYRALTSGTVPADADFATFANATLAAATAEYGEGSEEVDAVRAGWTGVGVLEDAP</sequence>
<dbReference type="Pfam" id="PF02868">
    <property type="entry name" value="Peptidase_M4_C"/>
    <property type="match status" value="1"/>
</dbReference>
<dbReference type="Pfam" id="PF01447">
    <property type="entry name" value="Peptidase_M4"/>
    <property type="match status" value="1"/>
</dbReference>
<dbReference type="Gene3D" id="3.10.170.10">
    <property type="match status" value="1"/>
</dbReference>
<evidence type="ECO:0000256" key="7">
    <source>
        <dbReference type="RuleBase" id="RU366073"/>
    </source>
</evidence>
<name>A0ABN2SFL0_9MICO</name>
<evidence type="ECO:0000313" key="11">
    <source>
        <dbReference type="Proteomes" id="UP001500326"/>
    </source>
</evidence>
<dbReference type="Proteomes" id="UP001500326">
    <property type="component" value="Unassembled WGS sequence"/>
</dbReference>
<comment type="subcellular location">
    <subcellularLocation>
        <location evidence="7">Secreted</location>
    </subcellularLocation>
</comment>
<comment type="function">
    <text evidence="7">Extracellular zinc metalloprotease.</text>
</comment>
<comment type="similarity">
    <text evidence="1 7">Belongs to the peptidase M4 family.</text>
</comment>
<keyword evidence="3" id="KW-0479">Metal-binding</keyword>
<gene>
    <name evidence="10" type="ORF">GCM10009777_19490</name>
</gene>